<feature type="non-terminal residue" evidence="1">
    <location>
        <position position="279"/>
    </location>
</feature>
<reference evidence="1" key="2">
    <citation type="submission" date="2014-07" db="EMBL/GenBank/DDBJ databases">
        <authorList>
            <person name="Hull J."/>
        </authorList>
    </citation>
    <scope>NUCLEOTIDE SEQUENCE</scope>
</reference>
<dbReference type="AlphaFoldDB" id="A0A0A9XLB9"/>
<sequence length="279" mass="31764">YFDRIDQRRLLESAASLNWSPIYSTTSVDAMVETFNSNITFLLDRFAPCKKIKLKHPPEPWFNKEIEKAMKIRDSLENQSNIDKSPESRKLFSRYRNKTKSLVRKHKRKHIIGQVDPAKHDSGTVWRNVKKFGFIKANSSDPPALNPNELNTEFLKDSPPSAPDLVVPDGVEGFSFRHVSEDEALKAFSTIKTRAVGVDGIPLQFVTLLLPIILCHLTYIVNSCLTFSAFPRLWKLAKVIPLQKVNNPKCASDYRPISILPLLSKILEILVSSQIQQHL</sequence>
<feature type="non-terminal residue" evidence="1">
    <location>
        <position position="1"/>
    </location>
</feature>
<protein>
    <recommendedName>
        <fullName evidence="2">RNA-directed DNA polymerase from mobile element jockey</fullName>
    </recommendedName>
</protein>
<proteinExistence type="predicted"/>
<reference evidence="1" key="1">
    <citation type="journal article" date="2014" name="PLoS ONE">
        <title>Transcriptome-Based Identification of ABC Transporters in the Western Tarnished Plant Bug Lygus hesperus.</title>
        <authorList>
            <person name="Hull J.J."/>
            <person name="Chaney K."/>
            <person name="Geib S.M."/>
            <person name="Fabrick J.A."/>
            <person name="Brent C.S."/>
            <person name="Walsh D."/>
            <person name="Lavine L.C."/>
        </authorList>
    </citation>
    <scope>NUCLEOTIDE SEQUENCE</scope>
</reference>
<evidence type="ECO:0000313" key="1">
    <source>
        <dbReference type="EMBL" id="JAG17920.1"/>
    </source>
</evidence>
<gene>
    <name evidence="1" type="ORF">CM83_4776</name>
</gene>
<dbReference type="PANTHER" id="PTHR47510:SF3">
    <property type="entry name" value="ENDO_EXONUCLEASE_PHOSPHATASE DOMAIN-CONTAINING PROTEIN"/>
    <property type="match status" value="1"/>
</dbReference>
<name>A0A0A9XLB9_LYGHE</name>
<organism evidence="1">
    <name type="scientific">Lygus hesperus</name>
    <name type="common">Western plant bug</name>
    <dbReference type="NCBI Taxonomy" id="30085"/>
    <lineage>
        <taxon>Eukaryota</taxon>
        <taxon>Metazoa</taxon>
        <taxon>Ecdysozoa</taxon>
        <taxon>Arthropoda</taxon>
        <taxon>Hexapoda</taxon>
        <taxon>Insecta</taxon>
        <taxon>Pterygota</taxon>
        <taxon>Neoptera</taxon>
        <taxon>Paraneoptera</taxon>
        <taxon>Hemiptera</taxon>
        <taxon>Heteroptera</taxon>
        <taxon>Panheteroptera</taxon>
        <taxon>Cimicomorpha</taxon>
        <taxon>Miridae</taxon>
        <taxon>Mirini</taxon>
        <taxon>Lygus</taxon>
    </lineage>
</organism>
<dbReference type="PANTHER" id="PTHR47510">
    <property type="entry name" value="REVERSE TRANSCRIPTASE DOMAIN-CONTAINING PROTEIN"/>
    <property type="match status" value="1"/>
</dbReference>
<accession>A0A0A9XLB9</accession>
<dbReference type="EMBL" id="GBHO01025684">
    <property type="protein sequence ID" value="JAG17920.1"/>
    <property type="molecule type" value="Transcribed_RNA"/>
</dbReference>
<evidence type="ECO:0008006" key="2">
    <source>
        <dbReference type="Google" id="ProtNLM"/>
    </source>
</evidence>